<keyword evidence="11" id="KW-1185">Reference proteome</keyword>
<comment type="similarity">
    <text evidence="7">Belongs to the TonB-dependent receptor family.</text>
</comment>
<dbReference type="Gene3D" id="2.40.170.20">
    <property type="entry name" value="TonB-dependent receptor, beta-barrel domain"/>
    <property type="match status" value="1"/>
</dbReference>
<evidence type="ECO:0000256" key="4">
    <source>
        <dbReference type="ARBA" id="ARBA00022692"/>
    </source>
</evidence>
<dbReference type="InterPro" id="IPR012910">
    <property type="entry name" value="Plug_dom"/>
</dbReference>
<proteinExistence type="inferred from homology"/>
<organism evidence="10 11">
    <name type="scientific">Sphingobacterium corticibacter</name>
    <dbReference type="NCBI Taxonomy" id="2171749"/>
    <lineage>
        <taxon>Bacteria</taxon>
        <taxon>Pseudomonadati</taxon>
        <taxon>Bacteroidota</taxon>
        <taxon>Sphingobacteriia</taxon>
        <taxon>Sphingobacteriales</taxon>
        <taxon>Sphingobacteriaceae</taxon>
        <taxon>Sphingobacterium</taxon>
    </lineage>
</organism>
<dbReference type="InterPro" id="IPR036942">
    <property type="entry name" value="Beta-barrel_TonB_sf"/>
</dbReference>
<dbReference type="Pfam" id="PF07715">
    <property type="entry name" value="Plug"/>
    <property type="match status" value="1"/>
</dbReference>
<accession>A0A2T8HLR1</accession>
<dbReference type="Gene3D" id="2.170.130.10">
    <property type="entry name" value="TonB-dependent receptor, plug domain"/>
    <property type="match status" value="1"/>
</dbReference>
<dbReference type="NCBIfam" id="TIGR04057">
    <property type="entry name" value="SusC_RagA_signa"/>
    <property type="match status" value="1"/>
</dbReference>
<dbReference type="OrthoDB" id="9768177at2"/>
<evidence type="ECO:0000256" key="3">
    <source>
        <dbReference type="ARBA" id="ARBA00022452"/>
    </source>
</evidence>
<comment type="subcellular location">
    <subcellularLocation>
        <location evidence="1 7">Cell outer membrane</location>
        <topology evidence="1 7">Multi-pass membrane protein</topology>
    </subcellularLocation>
</comment>
<keyword evidence="5 7" id="KW-0472">Membrane</keyword>
<dbReference type="Gene3D" id="2.60.40.1120">
    <property type="entry name" value="Carboxypeptidase-like, regulatory domain"/>
    <property type="match status" value="1"/>
</dbReference>
<feature type="domain" description="TonB-dependent receptor plug" evidence="9">
    <location>
        <begin position="117"/>
        <end position="233"/>
    </location>
</feature>
<dbReference type="NCBIfam" id="TIGR04056">
    <property type="entry name" value="OMP_RagA_SusC"/>
    <property type="match status" value="1"/>
</dbReference>
<dbReference type="InterPro" id="IPR039426">
    <property type="entry name" value="TonB-dep_rcpt-like"/>
</dbReference>
<evidence type="ECO:0000256" key="8">
    <source>
        <dbReference type="SAM" id="SignalP"/>
    </source>
</evidence>
<name>A0A2T8HLR1_9SPHI</name>
<dbReference type="Proteomes" id="UP000245627">
    <property type="component" value="Unassembled WGS sequence"/>
</dbReference>
<dbReference type="InterPro" id="IPR008969">
    <property type="entry name" value="CarboxyPept-like_regulatory"/>
</dbReference>
<evidence type="ECO:0000259" key="9">
    <source>
        <dbReference type="Pfam" id="PF07715"/>
    </source>
</evidence>
<feature type="chain" id="PRO_5015520566" description="TonB-dependent receptor plug domain-containing protein" evidence="8">
    <location>
        <begin position="21"/>
        <end position="1047"/>
    </location>
</feature>
<keyword evidence="6 7" id="KW-0998">Cell outer membrane</keyword>
<dbReference type="SUPFAM" id="SSF56935">
    <property type="entry name" value="Porins"/>
    <property type="match status" value="1"/>
</dbReference>
<dbReference type="RefSeq" id="WP_116774234.1">
    <property type="nucleotide sequence ID" value="NZ_QDKG01000001.1"/>
</dbReference>
<dbReference type="SUPFAM" id="SSF49464">
    <property type="entry name" value="Carboxypeptidase regulatory domain-like"/>
    <property type="match status" value="1"/>
</dbReference>
<dbReference type="GO" id="GO:0009279">
    <property type="term" value="C:cell outer membrane"/>
    <property type="evidence" value="ECO:0007669"/>
    <property type="project" value="UniProtKB-SubCell"/>
</dbReference>
<keyword evidence="3 7" id="KW-1134">Transmembrane beta strand</keyword>
<evidence type="ECO:0000256" key="2">
    <source>
        <dbReference type="ARBA" id="ARBA00022448"/>
    </source>
</evidence>
<comment type="caution">
    <text evidence="10">The sequence shown here is derived from an EMBL/GenBank/DDBJ whole genome shotgun (WGS) entry which is preliminary data.</text>
</comment>
<evidence type="ECO:0000256" key="1">
    <source>
        <dbReference type="ARBA" id="ARBA00004571"/>
    </source>
</evidence>
<dbReference type="Pfam" id="PF13715">
    <property type="entry name" value="CarbopepD_reg_2"/>
    <property type="match status" value="1"/>
</dbReference>
<feature type="signal peptide" evidence="8">
    <location>
        <begin position="1"/>
        <end position="20"/>
    </location>
</feature>
<reference evidence="10 11" key="1">
    <citation type="submission" date="2018-04" db="EMBL/GenBank/DDBJ databases">
        <title>Sphingobacterium cortibacter sp. nov.</title>
        <authorList>
            <person name="Li Y."/>
        </authorList>
    </citation>
    <scope>NUCLEOTIDE SEQUENCE [LARGE SCALE GENOMIC DNA]</scope>
    <source>
        <strain evidence="10 11">2c-3</strain>
    </source>
</reference>
<keyword evidence="4 7" id="KW-0812">Transmembrane</keyword>
<evidence type="ECO:0000256" key="7">
    <source>
        <dbReference type="PROSITE-ProRule" id="PRU01360"/>
    </source>
</evidence>
<dbReference type="InterPro" id="IPR037066">
    <property type="entry name" value="Plug_dom_sf"/>
</dbReference>
<evidence type="ECO:0000313" key="10">
    <source>
        <dbReference type="EMBL" id="PVH26368.1"/>
    </source>
</evidence>
<keyword evidence="8" id="KW-0732">Signal</keyword>
<protein>
    <recommendedName>
        <fullName evidence="9">TonB-dependent receptor plug domain-containing protein</fullName>
    </recommendedName>
</protein>
<dbReference type="PROSITE" id="PS52016">
    <property type="entry name" value="TONB_DEPENDENT_REC_3"/>
    <property type="match status" value="1"/>
</dbReference>
<evidence type="ECO:0000313" key="11">
    <source>
        <dbReference type="Proteomes" id="UP000245627"/>
    </source>
</evidence>
<evidence type="ECO:0000256" key="6">
    <source>
        <dbReference type="ARBA" id="ARBA00023237"/>
    </source>
</evidence>
<sequence length="1047" mass="115593">MNKIITLFVLFIIHLGAAHAQQRLITGTIKSAKDNKPLVGVSVVLSGSSNNLAKSGEDGQYAISVPLGAKELIFNLLGYETVKISIGRNNIINVSMFAINSEISEVIVVGYGTMRRTDLTGSVTKIKGENFQDVAISSFDKFLQGQAAGVQSTTPSGLLGEGARVRIRGTNSISNSSNPLYVVDGVPYVSDNVSLFTESSPLADINPSDIASVEILKDGASTAIYGSRAANGVVLITTKRGQQGASKLEYSTWLAAATPSRRFDLLNANEFIEITNEKLRNANLDDAAFPTPIPGRDNEFYDTDWQSIIFRTAFQQNHALSVSGANDKTNYFVSLGYTDMDGITYPNSLKQYTLRTRVEQKVLSDRLTIGINNAISHTTNRGLNNSGNATSSAMQGLIFAFPNVPARWPDGSYNLSNDQLTLGQGANTRPIRGNVNQAYVLDNNIYKFQQLNITGNAFAELEIMKGLSFRTQIGINYMLGEDYLYFDPGHGDGRPVGGRILQYSFPRFRYNWQNLLTYTKEWGDHSINSVVGQEMQMTNNRSFSANGTRLSSPFFGENENIITGTLSNQIIGGNASQNAFESFFGRAHYIYKNRYLISATLRNDRLSALPLNNQTALLPGASIGWRISEEEFFNSSLISNLKIRGSWAKVGNTEIGNYPSAGIFLGTQYGTNNAIRYFQIANPDLRFETSQKLDIGLDIGLYDNKVIVVADYFNNNIDNLILASPTAPSLGVPSSQINRNIGAMYNRGFEFGVNTMNITREDFSWSTNFNITFLKNRVKRLVEGQPINYLYHTVREGEAIGSFYGYVDRGVNSANGNPLFEKADGTVVQRAFGNNGTWSIYNPENPADESQITTGLSIDDKRILGLSNPTWYGGFNNNFRYKRFDANIFFTFSGGNKVYNRTRQESLNQQGFAGAGRELLDRWTTPGQITDVPKLYFNSDTYALQSGNLNSRFLENGTFLRAQNLAIGYTLKPDLLSRIHVSNFRVFAQIQNAFVITAYKGLDPELSNINSGNFLSNDVQVSNVQSSLDFSASPIPRTYTFGLNIGF</sequence>
<dbReference type="EMBL" id="QDKG01000001">
    <property type="protein sequence ID" value="PVH26368.1"/>
    <property type="molecule type" value="Genomic_DNA"/>
</dbReference>
<gene>
    <name evidence="10" type="ORF">DC487_01710</name>
</gene>
<evidence type="ECO:0000256" key="5">
    <source>
        <dbReference type="ARBA" id="ARBA00023136"/>
    </source>
</evidence>
<dbReference type="AlphaFoldDB" id="A0A2T8HLR1"/>
<dbReference type="InterPro" id="IPR023996">
    <property type="entry name" value="TonB-dep_OMP_SusC/RagA"/>
</dbReference>
<keyword evidence="2 7" id="KW-0813">Transport</keyword>
<dbReference type="InterPro" id="IPR023997">
    <property type="entry name" value="TonB-dep_OMP_SusC/RagA_CS"/>
</dbReference>